<evidence type="ECO:0000256" key="1">
    <source>
        <dbReference type="ARBA" id="ARBA00022517"/>
    </source>
</evidence>
<gene>
    <name evidence="2" type="ORF">UT78_C0006G0009</name>
</gene>
<organism evidence="2 3">
    <name type="scientific">Candidatus Nomurabacteria bacterium GW2011_GWF2_40_12</name>
    <dbReference type="NCBI Taxonomy" id="1618776"/>
    <lineage>
        <taxon>Bacteria</taxon>
        <taxon>Candidatus Nomuraibacteriota</taxon>
    </lineage>
</organism>
<evidence type="ECO:0000313" key="3">
    <source>
        <dbReference type="Proteomes" id="UP000034301"/>
    </source>
</evidence>
<dbReference type="Pfam" id="PF02033">
    <property type="entry name" value="RBFA"/>
    <property type="match status" value="1"/>
</dbReference>
<dbReference type="InterPro" id="IPR000238">
    <property type="entry name" value="RbfA"/>
</dbReference>
<comment type="caution">
    <text evidence="2">The sequence shown here is derived from an EMBL/GenBank/DDBJ whole genome shotgun (WGS) entry which is preliminary data.</text>
</comment>
<dbReference type="GO" id="GO:0006364">
    <property type="term" value="P:rRNA processing"/>
    <property type="evidence" value="ECO:0007669"/>
    <property type="project" value="InterPro"/>
</dbReference>
<proteinExistence type="predicted"/>
<protein>
    <submittedName>
        <fullName evidence="2">Ribosome-binding factor A</fullName>
    </submittedName>
</protein>
<name>A0A0G0T842_9BACT</name>
<dbReference type="InterPro" id="IPR023799">
    <property type="entry name" value="RbfA_dom_sf"/>
</dbReference>
<evidence type="ECO:0000313" key="2">
    <source>
        <dbReference type="EMBL" id="KKR43235.1"/>
    </source>
</evidence>
<dbReference type="Proteomes" id="UP000034301">
    <property type="component" value="Unassembled WGS sequence"/>
</dbReference>
<reference evidence="2 3" key="1">
    <citation type="journal article" date="2015" name="Nature">
        <title>rRNA introns, odd ribosomes, and small enigmatic genomes across a large radiation of phyla.</title>
        <authorList>
            <person name="Brown C.T."/>
            <person name="Hug L.A."/>
            <person name="Thomas B.C."/>
            <person name="Sharon I."/>
            <person name="Castelle C.J."/>
            <person name="Singh A."/>
            <person name="Wilkins M.J."/>
            <person name="Williams K.H."/>
            <person name="Banfield J.F."/>
        </authorList>
    </citation>
    <scope>NUCLEOTIDE SEQUENCE [LARGE SCALE GENOMIC DNA]</scope>
</reference>
<dbReference type="SUPFAM" id="SSF89919">
    <property type="entry name" value="Ribosome-binding factor A, RbfA"/>
    <property type="match status" value="1"/>
</dbReference>
<keyword evidence="1" id="KW-0690">Ribosome biogenesis</keyword>
<dbReference type="AlphaFoldDB" id="A0A0G0T842"/>
<dbReference type="Gene3D" id="3.30.300.20">
    <property type="match status" value="1"/>
</dbReference>
<dbReference type="EMBL" id="LBYC01000006">
    <property type="protein sequence ID" value="KKR43235.1"/>
    <property type="molecule type" value="Genomic_DNA"/>
</dbReference>
<sequence>MTNRNDKVANAIKELAASFLGRENNRTSLITVTSCSASPDLKRATIFITVLPNSKEASALLFIKRNLGDLREFLKKNLEIKTIPFLDVAVDLGEKNRQKIDELLREK</sequence>
<accession>A0A0G0T842</accession>
<dbReference type="InterPro" id="IPR015946">
    <property type="entry name" value="KH_dom-like_a/b"/>
</dbReference>